<dbReference type="AlphaFoldDB" id="A0AAF0ZUP8"/>
<evidence type="ECO:0000313" key="2">
    <source>
        <dbReference type="Proteomes" id="UP001234989"/>
    </source>
</evidence>
<organism evidence="1 2">
    <name type="scientific">Solanum verrucosum</name>
    <dbReference type="NCBI Taxonomy" id="315347"/>
    <lineage>
        <taxon>Eukaryota</taxon>
        <taxon>Viridiplantae</taxon>
        <taxon>Streptophyta</taxon>
        <taxon>Embryophyta</taxon>
        <taxon>Tracheophyta</taxon>
        <taxon>Spermatophyta</taxon>
        <taxon>Magnoliopsida</taxon>
        <taxon>eudicotyledons</taxon>
        <taxon>Gunneridae</taxon>
        <taxon>Pentapetalae</taxon>
        <taxon>asterids</taxon>
        <taxon>lamiids</taxon>
        <taxon>Solanales</taxon>
        <taxon>Solanaceae</taxon>
        <taxon>Solanoideae</taxon>
        <taxon>Solaneae</taxon>
        <taxon>Solanum</taxon>
    </lineage>
</organism>
<dbReference type="Proteomes" id="UP001234989">
    <property type="component" value="Chromosome 10"/>
</dbReference>
<keyword evidence="2" id="KW-1185">Reference proteome</keyword>
<reference evidence="1" key="1">
    <citation type="submission" date="2023-08" db="EMBL/GenBank/DDBJ databases">
        <title>A de novo genome assembly of Solanum verrucosum Schlechtendal, a Mexican diploid species geographically isolated from the other diploid A-genome species in potato relatives.</title>
        <authorList>
            <person name="Hosaka K."/>
        </authorList>
    </citation>
    <scope>NUCLEOTIDE SEQUENCE</scope>
    <source>
        <tissue evidence="1">Young leaves</tissue>
    </source>
</reference>
<dbReference type="EMBL" id="CP133621">
    <property type="protein sequence ID" value="WMV50433.1"/>
    <property type="molecule type" value="Genomic_DNA"/>
</dbReference>
<protein>
    <submittedName>
        <fullName evidence="1">Uncharacterized protein</fullName>
    </submittedName>
</protein>
<name>A0AAF0ZUP8_SOLVR</name>
<evidence type="ECO:0000313" key="1">
    <source>
        <dbReference type="EMBL" id="WMV50433.1"/>
    </source>
</evidence>
<accession>A0AAF0ZUP8</accession>
<proteinExistence type="predicted"/>
<gene>
    <name evidence="1" type="ORF">MTR67_043818</name>
</gene>
<sequence>MIRSDRCGEYESSFAEIYLEYGIIHQITIHTHLNLMKLLTKKKLNFEENVEHPTY</sequence>